<protein>
    <submittedName>
        <fullName evidence="1">DUF3024 domain-containing protein</fullName>
    </submittedName>
</protein>
<organism evidence="1 2">
    <name type="scientific">Blastococcus saxobsidens</name>
    <dbReference type="NCBI Taxonomy" id="138336"/>
    <lineage>
        <taxon>Bacteria</taxon>
        <taxon>Bacillati</taxon>
        <taxon>Actinomycetota</taxon>
        <taxon>Actinomycetes</taxon>
        <taxon>Geodermatophilales</taxon>
        <taxon>Geodermatophilaceae</taxon>
        <taxon>Blastococcus</taxon>
    </lineage>
</organism>
<proteinExistence type="predicted"/>
<comment type="caution">
    <text evidence="1">The sequence shown here is derived from an EMBL/GenBank/DDBJ whole genome shotgun (WGS) entry which is preliminary data.</text>
</comment>
<dbReference type="Proteomes" id="UP000479241">
    <property type="component" value="Unassembled WGS sequence"/>
</dbReference>
<gene>
    <name evidence="1" type="ORF">GCU60_15010</name>
</gene>
<evidence type="ECO:0000313" key="1">
    <source>
        <dbReference type="EMBL" id="NEK87051.1"/>
    </source>
</evidence>
<dbReference type="AlphaFoldDB" id="A0A6L9W6M0"/>
<sequence>MPLGRICGQLEERMCCMGTGPPPELEVARVERWCREQVPAAVRDALRIECEISGRDNTIVERRPPWNGQSRGEWMSTPVARLRHLKSRSIWRLYWRGRDGRWRECPSLPYAASVDQLLEELERDQDALFWG</sequence>
<reference evidence="1 2" key="1">
    <citation type="submission" date="2019-12" db="EMBL/GenBank/DDBJ databases">
        <title>the WGS of Blastococcus saxobsidens 67B17.</title>
        <authorList>
            <person name="Jiang Z."/>
        </authorList>
    </citation>
    <scope>NUCLEOTIDE SEQUENCE [LARGE SCALE GENOMIC DNA]</scope>
    <source>
        <strain evidence="1 2">67B17</strain>
    </source>
</reference>
<evidence type="ECO:0000313" key="2">
    <source>
        <dbReference type="Proteomes" id="UP000479241"/>
    </source>
</evidence>
<accession>A0A6L9W6M0</accession>
<dbReference type="InterPro" id="IPR021388">
    <property type="entry name" value="DUF3024"/>
</dbReference>
<name>A0A6L9W6M0_9ACTN</name>
<dbReference type="Pfam" id="PF11225">
    <property type="entry name" value="DUF3024"/>
    <property type="match status" value="1"/>
</dbReference>
<dbReference type="EMBL" id="JAAGWG010000024">
    <property type="protein sequence ID" value="NEK87051.1"/>
    <property type="molecule type" value="Genomic_DNA"/>
</dbReference>